<organism evidence="2">
    <name type="scientific">uncultured Desulfobacterium sp</name>
    <dbReference type="NCBI Taxonomy" id="201089"/>
    <lineage>
        <taxon>Bacteria</taxon>
        <taxon>Pseudomonadati</taxon>
        <taxon>Thermodesulfobacteriota</taxon>
        <taxon>Desulfobacteria</taxon>
        <taxon>Desulfobacterales</taxon>
        <taxon>Desulfobacteriaceae</taxon>
        <taxon>Desulfobacterium</taxon>
        <taxon>environmental samples</taxon>
    </lineage>
</organism>
<name>E1YJR8_9BACT</name>
<proteinExistence type="predicted"/>
<dbReference type="CDD" id="cd18692">
    <property type="entry name" value="PIN_VapC-like"/>
    <property type="match status" value="1"/>
</dbReference>
<dbReference type="Gene3D" id="3.40.50.1010">
    <property type="entry name" value="5'-nuclease"/>
    <property type="match status" value="1"/>
</dbReference>
<gene>
    <name evidence="2" type="ORF">N47_E50340</name>
</gene>
<dbReference type="InterPro" id="IPR002716">
    <property type="entry name" value="PIN_dom"/>
</dbReference>
<accession>E1YJR8</accession>
<feature type="domain" description="PIN" evidence="1">
    <location>
        <begin position="4"/>
        <end position="131"/>
    </location>
</feature>
<dbReference type="Pfam" id="PF01850">
    <property type="entry name" value="PIN"/>
    <property type="match status" value="1"/>
</dbReference>
<dbReference type="EMBL" id="FR695877">
    <property type="protein sequence ID" value="CBX31522.1"/>
    <property type="molecule type" value="Genomic_DNA"/>
</dbReference>
<sequence>MKDNRVFVDTNIFIYASLEENRKSDLKADKRNKSITLLQSISDKDVYINTQVLNEIYSVLLRHGINEKEIHNKLSIIIKETKVSVIRLKTIKYCWDMRLKYKYSYWDCLILTSALENDCTVIYSEDMQHNQMIEQTLRITNPFV</sequence>
<evidence type="ECO:0000259" key="1">
    <source>
        <dbReference type="SMART" id="SM00670"/>
    </source>
</evidence>
<dbReference type="AlphaFoldDB" id="E1YJR8"/>
<evidence type="ECO:0000313" key="2">
    <source>
        <dbReference type="EMBL" id="CBX31522.1"/>
    </source>
</evidence>
<dbReference type="PANTHER" id="PTHR39664:SF2">
    <property type="entry name" value="NUCLEIC ACID-BINDING PROTEIN, CONTAINING PIN DOMAIN-RELATED"/>
    <property type="match status" value="1"/>
</dbReference>
<dbReference type="InterPro" id="IPR029060">
    <property type="entry name" value="PIN-like_dom_sf"/>
</dbReference>
<reference evidence="2" key="1">
    <citation type="journal article" date="2011" name="Environ. Microbiol.">
        <title>Genomic insights into the metabolic potential of the polycyclic aromatic hydrocarbon degrading sulfate-reducing Deltaproteobacterium N47.</title>
        <authorList>
            <person name="Bergmann F."/>
            <person name="Selesi D."/>
            <person name="Weinmaier T."/>
            <person name="Tischler P."/>
            <person name="Rattei T."/>
            <person name="Meckenstock R.U."/>
        </authorList>
    </citation>
    <scope>NUCLEOTIDE SEQUENCE</scope>
</reference>
<dbReference type="PANTHER" id="PTHR39664">
    <property type="match status" value="1"/>
</dbReference>
<protein>
    <recommendedName>
        <fullName evidence="1">PIN domain-containing protein</fullName>
    </recommendedName>
</protein>
<dbReference type="SMART" id="SM00670">
    <property type="entry name" value="PINc"/>
    <property type="match status" value="1"/>
</dbReference>
<dbReference type="SUPFAM" id="SSF88723">
    <property type="entry name" value="PIN domain-like"/>
    <property type="match status" value="1"/>
</dbReference>